<dbReference type="Proteomes" id="UP000593572">
    <property type="component" value="Unassembled WGS sequence"/>
</dbReference>
<accession>A0A7J8NGE7</accession>
<organism evidence="1 2">
    <name type="scientific">Gossypium lobatum</name>
    <dbReference type="NCBI Taxonomy" id="34289"/>
    <lineage>
        <taxon>Eukaryota</taxon>
        <taxon>Viridiplantae</taxon>
        <taxon>Streptophyta</taxon>
        <taxon>Embryophyta</taxon>
        <taxon>Tracheophyta</taxon>
        <taxon>Spermatophyta</taxon>
        <taxon>Magnoliopsida</taxon>
        <taxon>eudicotyledons</taxon>
        <taxon>Gunneridae</taxon>
        <taxon>Pentapetalae</taxon>
        <taxon>rosids</taxon>
        <taxon>malvids</taxon>
        <taxon>Malvales</taxon>
        <taxon>Malvaceae</taxon>
        <taxon>Malvoideae</taxon>
        <taxon>Gossypium</taxon>
    </lineage>
</organism>
<dbReference type="PANTHER" id="PTHR47481">
    <property type="match status" value="1"/>
</dbReference>
<reference evidence="1 2" key="1">
    <citation type="journal article" date="2019" name="Genome Biol. Evol.">
        <title>Insights into the evolution of the New World diploid cottons (Gossypium, subgenus Houzingenia) based on genome sequencing.</title>
        <authorList>
            <person name="Grover C.E."/>
            <person name="Arick M.A. 2nd"/>
            <person name="Thrash A."/>
            <person name="Conover J.L."/>
            <person name="Sanders W.S."/>
            <person name="Peterson D.G."/>
            <person name="Frelichowski J.E."/>
            <person name="Scheffler J.A."/>
            <person name="Scheffler B.E."/>
            <person name="Wendel J.F."/>
        </authorList>
    </citation>
    <scope>NUCLEOTIDE SEQUENCE [LARGE SCALE GENOMIC DNA]</scope>
    <source>
        <strain evidence="1">157</strain>
        <tissue evidence="1">Leaf</tissue>
    </source>
</reference>
<dbReference type="Pfam" id="PF14223">
    <property type="entry name" value="Retrotran_gag_2"/>
    <property type="match status" value="1"/>
</dbReference>
<comment type="caution">
    <text evidence="1">The sequence shown here is derived from an EMBL/GenBank/DDBJ whole genome shotgun (WGS) entry which is preliminary data.</text>
</comment>
<evidence type="ECO:0000313" key="2">
    <source>
        <dbReference type="Proteomes" id="UP000593572"/>
    </source>
</evidence>
<dbReference type="AlphaFoldDB" id="A0A7J8NGE7"/>
<gene>
    <name evidence="1" type="ORF">Golob_024965</name>
</gene>
<feature type="non-terminal residue" evidence="1">
    <location>
        <position position="161"/>
    </location>
</feature>
<name>A0A7J8NGE7_9ROSI</name>
<dbReference type="EMBL" id="JABEZX010336444">
    <property type="protein sequence ID" value="MBA0576051.1"/>
    <property type="molecule type" value="Genomic_DNA"/>
</dbReference>
<keyword evidence="2" id="KW-1185">Reference proteome</keyword>
<evidence type="ECO:0000313" key="1">
    <source>
        <dbReference type="EMBL" id="MBA0576051.1"/>
    </source>
</evidence>
<sequence>MEPLSSPSAVQSPTPMMASNLATGAVDSRFFSTKKMIIEYFKKMMSLHVLSSKIALLLLGSCLHKTTSRLMFYRRALHSQRKWDLPMKEFLMKVKSYCDNLASCGEVISEHEHVTAIINGLPCEYESIVSIIVASQVPYSLQSVSKMLIDVEAQQQVSMAE</sequence>
<proteinExistence type="predicted"/>
<protein>
    <submittedName>
        <fullName evidence="1">Uncharacterized protein</fullName>
    </submittedName>
</protein>
<dbReference type="PANTHER" id="PTHR47481:SF30">
    <property type="entry name" value="CCHC-TYPE DOMAIN-CONTAINING PROTEIN"/>
    <property type="match status" value="1"/>
</dbReference>